<dbReference type="SUPFAM" id="SSF53098">
    <property type="entry name" value="Ribonuclease H-like"/>
    <property type="match status" value="1"/>
</dbReference>
<evidence type="ECO:0000313" key="6">
    <source>
        <dbReference type="Proteomes" id="UP000000998"/>
    </source>
</evidence>
<dbReference type="InterPro" id="IPR036397">
    <property type="entry name" value="RNaseH_sf"/>
</dbReference>
<dbReference type="InterPro" id="IPR024467">
    <property type="entry name" value="Xre/MbcA/ParS-like_toxin-bd"/>
</dbReference>
<keyword evidence="3 5" id="KW-0269">Exonuclease</keyword>
<dbReference type="InterPro" id="IPR012337">
    <property type="entry name" value="RNaseH-like_sf"/>
</dbReference>
<dbReference type="Gene3D" id="3.30.420.10">
    <property type="entry name" value="Ribonuclease H-like superfamily/Ribonuclease H"/>
    <property type="match status" value="1"/>
</dbReference>
<dbReference type="STRING" id="351348.Maqu_1246"/>
<protein>
    <submittedName>
        <fullName evidence="5">Exonuclease, RNase T and DNA polymerase III</fullName>
    </submittedName>
</protein>
<dbReference type="GO" id="GO:0000175">
    <property type="term" value="F:3'-5'-RNA exonuclease activity"/>
    <property type="evidence" value="ECO:0007669"/>
    <property type="project" value="InterPro"/>
</dbReference>
<reference evidence="6" key="1">
    <citation type="journal article" date="2011" name="Appl. Environ. Microbiol.">
        <title>Genomic potential of Marinobacter aquaeolei, a biogeochemical 'opportunitroph'.</title>
        <authorList>
            <person name="Singer E."/>
            <person name="Webb E.A."/>
            <person name="Nelson W.C."/>
            <person name="Heidelberg J.F."/>
            <person name="Ivanova N."/>
            <person name="Pati A."/>
            <person name="Edwards K.J."/>
        </authorList>
    </citation>
    <scope>NUCLEOTIDE SEQUENCE [LARGE SCALE GENOMIC DNA]</scope>
    <source>
        <strain evidence="6">ATCC 700491 / DSM 11845 / VT8</strain>
    </source>
</reference>
<dbReference type="Proteomes" id="UP000000998">
    <property type="component" value="Chromosome"/>
</dbReference>
<dbReference type="CDD" id="cd06133">
    <property type="entry name" value="ERI-1_3'hExo_like"/>
    <property type="match status" value="1"/>
</dbReference>
<dbReference type="PANTHER" id="PTHR23044">
    <property type="entry name" value="3'-5' EXONUCLEASE ERI1-RELATED"/>
    <property type="match status" value="1"/>
</dbReference>
<dbReference type="SMART" id="SM00479">
    <property type="entry name" value="EXOIII"/>
    <property type="match status" value="1"/>
</dbReference>
<dbReference type="GO" id="GO:0006259">
    <property type="term" value="P:DNA metabolic process"/>
    <property type="evidence" value="ECO:0007669"/>
    <property type="project" value="UniProtKB-ARBA"/>
</dbReference>
<dbReference type="KEGG" id="maq:Maqu_1246"/>
<gene>
    <name evidence="5" type="ordered locus">Maqu_1246</name>
</gene>
<dbReference type="InterPro" id="IPR047201">
    <property type="entry name" value="ERI-1_3'hExo-like"/>
</dbReference>
<dbReference type="EMBL" id="CP000514">
    <property type="protein sequence ID" value="ABM18336.1"/>
    <property type="molecule type" value="Genomic_DNA"/>
</dbReference>
<dbReference type="InterPro" id="IPR013520">
    <property type="entry name" value="Ribonucl_H"/>
</dbReference>
<dbReference type="AlphaFoldDB" id="A1U017"/>
<name>A1U017_MARN8</name>
<dbReference type="InterPro" id="IPR051274">
    <property type="entry name" value="3-5_Exoribonuclease"/>
</dbReference>
<dbReference type="Pfam" id="PF09722">
    <property type="entry name" value="Xre_MbcA_ParS_C"/>
    <property type="match status" value="1"/>
</dbReference>
<dbReference type="eggNOG" id="COG5018">
    <property type="taxonomic scope" value="Bacteria"/>
</dbReference>
<organism evidence="5 6">
    <name type="scientific">Marinobacter nauticus (strain ATCC 700491 / DSM 11845 / VT8)</name>
    <name type="common">Marinobacter aquaeolei</name>
    <dbReference type="NCBI Taxonomy" id="351348"/>
    <lineage>
        <taxon>Bacteria</taxon>
        <taxon>Pseudomonadati</taxon>
        <taxon>Pseudomonadota</taxon>
        <taxon>Gammaproteobacteria</taxon>
        <taxon>Pseudomonadales</taxon>
        <taxon>Marinobacteraceae</taxon>
        <taxon>Marinobacter</taxon>
    </lineage>
</organism>
<evidence type="ECO:0000256" key="3">
    <source>
        <dbReference type="ARBA" id="ARBA00022839"/>
    </source>
</evidence>
<dbReference type="HOGENOM" id="CLU_996787_0_0_6"/>
<proteinExistence type="predicted"/>
<accession>A1U017</accession>
<keyword evidence="1" id="KW-0540">Nuclease</keyword>
<dbReference type="PANTHER" id="PTHR23044:SF61">
    <property type="entry name" value="3'-5' EXORIBONUCLEASE 1-RELATED"/>
    <property type="match status" value="1"/>
</dbReference>
<sequence length="279" mass="31412">MKLPMPEQNDAPILIVDLEATCWESSRLPNGERQSIGNMEIIEFGCALATRTGELLDSRSFLVRPVRNPDLSAFCRSLTGISQAMVNAAPPYPEVVRALDEWLGQPAESLIWCSWGNYDRHHIQAESEAHGIAPRFLSCPHLNLKRIWRRSTGQKKKTGLASALAFHNLAFEGRPHRGVDDARNIVRLLPFMDWELEAELLRGSLRMSEKEHDNRAEVSRAARLTAQAETVFGNVEAARRWLSKPKKRLSGLSPNEAMKDERGAELVDQLLKQIDSGHF</sequence>
<feature type="domain" description="Exonuclease" evidence="4">
    <location>
        <begin position="12"/>
        <end position="198"/>
    </location>
</feature>
<evidence type="ECO:0000259" key="4">
    <source>
        <dbReference type="SMART" id="SM00479"/>
    </source>
</evidence>
<keyword evidence="2" id="KW-0378">Hydrolase</keyword>
<dbReference type="eggNOG" id="COG5642">
    <property type="taxonomic scope" value="Bacteria"/>
</dbReference>
<evidence type="ECO:0000313" key="5">
    <source>
        <dbReference type="EMBL" id="ABM18336.1"/>
    </source>
</evidence>
<dbReference type="GO" id="GO:0003676">
    <property type="term" value="F:nucleic acid binding"/>
    <property type="evidence" value="ECO:0007669"/>
    <property type="project" value="InterPro"/>
</dbReference>
<dbReference type="Pfam" id="PF00929">
    <property type="entry name" value="RNase_T"/>
    <property type="match status" value="1"/>
</dbReference>
<evidence type="ECO:0000256" key="1">
    <source>
        <dbReference type="ARBA" id="ARBA00022722"/>
    </source>
</evidence>
<evidence type="ECO:0000256" key="2">
    <source>
        <dbReference type="ARBA" id="ARBA00022801"/>
    </source>
</evidence>